<keyword evidence="1" id="KW-0732">Signal</keyword>
<evidence type="ECO:0000313" key="2">
    <source>
        <dbReference type="EMBL" id="OEL11782.1"/>
    </source>
</evidence>
<dbReference type="EMBL" id="MKGI01000018">
    <property type="protein sequence ID" value="OEL11782.1"/>
    <property type="molecule type" value="Genomic_DNA"/>
</dbReference>
<comment type="caution">
    <text evidence="2">The sequence shown here is derived from an EMBL/GenBank/DDBJ whole genome shotgun (WGS) entry which is preliminary data.</text>
</comment>
<evidence type="ECO:0000313" key="3">
    <source>
        <dbReference type="Proteomes" id="UP000095601"/>
    </source>
</evidence>
<feature type="signal peptide" evidence="1">
    <location>
        <begin position="1"/>
        <end position="20"/>
    </location>
</feature>
<proteinExistence type="predicted"/>
<evidence type="ECO:0000256" key="1">
    <source>
        <dbReference type="SAM" id="SignalP"/>
    </source>
</evidence>
<dbReference type="AlphaFoldDB" id="A0A1E5UFX8"/>
<sequence>MKKLLFTVAMTTFFSLSAFAADFNANANLRNNIAYNDLLGTCTITFTMYNSAGEAVYSWTEEYWAYSYQNCKI</sequence>
<name>A0A1E5UFX8_9FLAO</name>
<dbReference type="Proteomes" id="UP000095601">
    <property type="component" value="Unassembled WGS sequence"/>
</dbReference>
<dbReference type="OrthoDB" id="1264775at2"/>
<feature type="chain" id="PRO_5009186940" evidence="1">
    <location>
        <begin position="21"/>
        <end position="73"/>
    </location>
</feature>
<organism evidence="2 3">
    <name type="scientific">Cloacibacterium normanense</name>
    <dbReference type="NCBI Taxonomy" id="237258"/>
    <lineage>
        <taxon>Bacteria</taxon>
        <taxon>Pseudomonadati</taxon>
        <taxon>Bacteroidota</taxon>
        <taxon>Flavobacteriia</taxon>
        <taxon>Flavobacteriales</taxon>
        <taxon>Weeksellaceae</taxon>
    </lineage>
</organism>
<reference evidence="2 3" key="1">
    <citation type="submission" date="2016-09" db="EMBL/GenBank/DDBJ databases">
        <authorList>
            <person name="Capua I."/>
            <person name="De Benedictis P."/>
            <person name="Joannis T."/>
            <person name="Lombin L.H."/>
            <person name="Cattoli G."/>
        </authorList>
    </citation>
    <scope>NUCLEOTIDE SEQUENCE [LARGE SCALE GENOMIC DNA]</scope>
    <source>
        <strain evidence="2 3">NRS-1</strain>
    </source>
</reference>
<keyword evidence="3" id="KW-1185">Reference proteome</keyword>
<accession>A0A1E5UFX8</accession>
<dbReference type="RefSeq" id="WP_069797447.1">
    <property type="nucleotide sequence ID" value="NZ_CP034157.1"/>
</dbReference>
<dbReference type="STRING" id="237258.SAMN04489756_12627"/>
<dbReference type="KEGG" id="cnr:EB819_11020"/>
<gene>
    <name evidence="2" type="ORF">BHF72_1721</name>
</gene>
<protein>
    <submittedName>
        <fullName evidence="2">Uncharacterized protein</fullName>
    </submittedName>
</protein>